<dbReference type="KEGG" id="bfz:BAU07_26280"/>
<feature type="region of interest" description="Disordered" evidence="1">
    <location>
        <begin position="736"/>
        <end position="796"/>
    </location>
</feature>
<reference evidence="3 4" key="1">
    <citation type="submission" date="2016-06" db="EMBL/GenBank/DDBJ databases">
        <title>Complete genome sequences of Bordetella bronchialis and Bordetella flabilis.</title>
        <authorList>
            <person name="LiPuma J.J."/>
            <person name="Spilker T."/>
        </authorList>
    </citation>
    <scope>NUCLEOTIDE SEQUENCE [LARGE SCALE GENOMIC DNA]</scope>
    <source>
        <strain evidence="3 4">AU10664</strain>
        <plasmid evidence="3 4">unnamed1</plasmid>
    </source>
</reference>
<geneLocation type="plasmid" evidence="3 4">
    <name>unnamed1</name>
</geneLocation>
<keyword evidence="2" id="KW-0472">Membrane</keyword>
<proteinExistence type="predicted"/>
<dbReference type="AlphaFoldDB" id="A0A193GLT8"/>
<feature type="compositionally biased region" description="Gly residues" evidence="1">
    <location>
        <begin position="757"/>
        <end position="771"/>
    </location>
</feature>
<gene>
    <name evidence="3" type="ORF">BAU07_26280</name>
</gene>
<evidence type="ECO:0000313" key="4">
    <source>
        <dbReference type="Proteomes" id="UP000091926"/>
    </source>
</evidence>
<name>A0A193GLT8_9BORD</name>
<organism evidence="3 4">
    <name type="scientific">Bordetella flabilis</name>
    <dbReference type="NCBI Taxonomy" id="463014"/>
    <lineage>
        <taxon>Bacteria</taxon>
        <taxon>Pseudomonadati</taxon>
        <taxon>Pseudomonadota</taxon>
        <taxon>Betaproteobacteria</taxon>
        <taxon>Burkholderiales</taxon>
        <taxon>Alcaligenaceae</taxon>
        <taxon>Bordetella</taxon>
    </lineage>
</organism>
<evidence type="ECO:0000256" key="2">
    <source>
        <dbReference type="SAM" id="Phobius"/>
    </source>
</evidence>
<evidence type="ECO:0000313" key="3">
    <source>
        <dbReference type="EMBL" id="ANN80835.1"/>
    </source>
</evidence>
<sequence length="796" mass="83910">MSMPFAPCTDAACTDDTSVEILKWVFGPVINGLLNGGDTSKIETSANILATMFSVYASGIMIVAGFIVSGVVMGSVMNTANDGEVMGKNWSTPNTIMRVVSGGGVLLPTASGFSIIQLIVLMLALWGVGFANLTYRTGMTMGLLSPAGIVSNAAAPGSYYGMREFAKQYMGAMYCARAANAAYTMASGSRPSVQLNGGAGTPIGSRMEYSFAISDTNSATNLAGGAPICGVVKLSLYSAQNLTDPTEKALDSLRVAVQQQKYTEVQSLMADIKSFVDSWPTSINADGWDRVDSSTFNDIVKRHEDRIATQLLNSLSQQQGAMDKGMETYLNDTLSKGGWASAGGWFQRVGMARGTLAQIFAESVGSVSAPTTSGLPQSEQTREFASSVNTIPYIVQAKADGKLPDDAKRNLTAESLNGLLPKDIDDSINISTVQQNMASAVSRWTNGMMEAIVGMATGAGNDGKASAIFPCGSAGEIGGSINRMKCVGDYLTLQYVAVLGTDAFLKTSATGARIAAGVVSGGKFLGTGLEVDKVVTPFWDWMMAVPIRWLSTIGTYLQTLAFYFGVIIPTFPYTVFMIVVVGWILAVLQTCVAAPLWAVMHMTPDRTFIGSQTQGYLMLLALFVRPALAVLGLFASMLISDPIITYIAKAFFTMHRDVASSTGAIGSVASIVTFFWWLIVFGLTLMPVLWMTYGLPQALPDEVLRWISAGIGDLGASAAIPEVRGGHQNAQRMVDQLSNGPRTTRIGGPERPRGGTPPNGGPGGGRGGGSGRNETLLSVNQQGVTPSPTNSPGSTS</sequence>
<protein>
    <recommendedName>
        <fullName evidence="5">Type IV secretion system protein DotA-like protein</fullName>
    </recommendedName>
</protein>
<feature type="transmembrane region" description="Helical" evidence="2">
    <location>
        <begin position="48"/>
        <end position="72"/>
    </location>
</feature>
<feature type="compositionally biased region" description="Polar residues" evidence="1">
    <location>
        <begin position="773"/>
        <end position="784"/>
    </location>
</feature>
<dbReference type="RefSeq" id="WP_066665851.1">
    <property type="nucleotide sequence ID" value="NZ_CBCSCL010000020.1"/>
</dbReference>
<feature type="transmembrane region" description="Helical" evidence="2">
    <location>
        <begin position="549"/>
        <end position="568"/>
    </location>
</feature>
<keyword evidence="4" id="KW-1185">Reference proteome</keyword>
<feature type="transmembrane region" description="Helical" evidence="2">
    <location>
        <begin position="574"/>
        <end position="598"/>
    </location>
</feature>
<feature type="transmembrane region" description="Helical" evidence="2">
    <location>
        <begin position="115"/>
        <end position="135"/>
    </location>
</feature>
<keyword evidence="3" id="KW-0614">Plasmid</keyword>
<evidence type="ECO:0000256" key="1">
    <source>
        <dbReference type="SAM" id="MobiDB-lite"/>
    </source>
</evidence>
<dbReference type="OrthoDB" id="7010241at2"/>
<feature type="transmembrane region" description="Helical" evidence="2">
    <location>
        <begin position="619"/>
        <end position="644"/>
    </location>
</feature>
<feature type="compositionally biased region" description="Low complexity" evidence="1">
    <location>
        <begin position="785"/>
        <end position="796"/>
    </location>
</feature>
<accession>A0A193GLT8</accession>
<dbReference type="NCBIfam" id="TIGR04346">
    <property type="entry name" value="DotA_TraY"/>
    <property type="match status" value="1"/>
</dbReference>
<keyword evidence="2" id="KW-0812">Transmembrane</keyword>
<feature type="transmembrane region" description="Helical" evidence="2">
    <location>
        <begin position="664"/>
        <end position="690"/>
    </location>
</feature>
<evidence type="ECO:0008006" key="5">
    <source>
        <dbReference type="Google" id="ProtNLM"/>
    </source>
</evidence>
<keyword evidence="2" id="KW-1133">Transmembrane helix</keyword>
<dbReference type="InterPro" id="IPR027628">
    <property type="entry name" value="DotA_TraY"/>
</dbReference>
<dbReference type="Proteomes" id="UP000091926">
    <property type="component" value="Plasmid unnamed1"/>
</dbReference>
<dbReference type="EMBL" id="CP016173">
    <property type="protein sequence ID" value="ANN80835.1"/>
    <property type="molecule type" value="Genomic_DNA"/>
</dbReference>